<evidence type="ECO:0000259" key="3">
    <source>
        <dbReference type="PROSITE" id="PS50240"/>
    </source>
</evidence>
<reference evidence="4 5" key="1">
    <citation type="journal article" date="2012" name="Nature">
        <title>The genomic landscape of species divergence in Ficedula flycatchers.</title>
        <authorList>
            <person name="Ellegren H."/>
            <person name="Smeds L."/>
            <person name="Burri R."/>
            <person name="Olason P.I."/>
            <person name="Backstrom N."/>
            <person name="Kawakami T."/>
            <person name="Kunstner A."/>
            <person name="Makinen H."/>
            <person name="Nadachowska-Brzyska K."/>
            <person name="Qvarnstrom A."/>
            <person name="Uebbing S."/>
            <person name="Wolf J.B."/>
        </authorList>
    </citation>
    <scope>NUCLEOTIDE SEQUENCE [LARGE SCALE GENOMIC DNA]</scope>
</reference>
<dbReference type="SUPFAM" id="SSF50494">
    <property type="entry name" value="Trypsin-like serine proteases"/>
    <property type="match status" value="1"/>
</dbReference>
<name>A0A803VG35_FICAL</name>
<feature type="compositionally biased region" description="Polar residues" evidence="2">
    <location>
        <begin position="231"/>
        <end position="255"/>
    </location>
</feature>
<reference evidence="4" key="2">
    <citation type="submission" date="2025-08" db="UniProtKB">
        <authorList>
            <consortium name="Ensembl"/>
        </authorList>
    </citation>
    <scope>IDENTIFICATION</scope>
</reference>
<feature type="compositionally biased region" description="Polar residues" evidence="2">
    <location>
        <begin position="1"/>
        <end position="23"/>
    </location>
</feature>
<feature type="compositionally biased region" description="Low complexity" evidence="2">
    <location>
        <begin position="333"/>
        <end position="353"/>
    </location>
</feature>
<feature type="region of interest" description="Disordered" evidence="2">
    <location>
        <begin position="330"/>
        <end position="380"/>
    </location>
</feature>
<dbReference type="GO" id="GO:0006508">
    <property type="term" value="P:proteolysis"/>
    <property type="evidence" value="ECO:0007669"/>
    <property type="project" value="InterPro"/>
</dbReference>
<dbReference type="Proteomes" id="UP000016665">
    <property type="component" value="Chromosome 24"/>
</dbReference>
<dbReference type="GeneTree" id="ENSGT00940000159197"/>
<organism evidence="4 5">
    <name type="scientific">Ficedula albicollis</name>
    <name type="common">Collared flycatcher</name>
    <name type="synonym">Muscicapa albicollis</name>
    <dbReference type="NCBI Taxonomy" id="59894"/>
    <lineage>
        <taxon>Eukaryota</taxon>
        <taxon>Metazoa</taxon>
        <taxon>Chordata</taxon>
        <taxon>Craniata</taxon>
        <taxon>Vertebrata</taxon>
        <taxon>Euteleostomi</taxon>
        <taxon>Archelosauria</taxon>
        <taxon>Archosauria</taxon>
        <taxon>Dinosauria</taxon>
        <taxon>Saurischia</taxon>
        <taxon>Theropoda</taxon>
        <taxon>Coelurosauria</taxon>
        <taxon>Aves</taxon>
        <taxon>Neognathae</taxon>
        <taxon>Neoaves</taxon>
        <taxon>Telluraves</taxon>
        <taxon>Australaves</taxon>
        <taxon>Passeriformes</taxon>
        <taxon>Muscicapidae</taxon>
        <taxon>Ficedula</taxon>
    </lineage>
</organism>
<protein>
    <submittedName>
        <fullName evidence="4">Transmembrane serine protease 13</fullName>
    </submittedName>
</protein>
<dbReference type="PROSITE" id="PS50240">
    <property type="entry name" value="TRYPSIN_DOM"/>
    <property type="match status" value="1"/>
</dbReference>
<accession>A0A803VG35</accession>
<feature type="region of interest" description="Disordered" evidence="2">
    <location>
        <begin position="1"/>
        <end position="63"/>
    </location>
</feature>
<feature type="compositionally biased region" description="Low complexity" evidence="2">
    <location>
        <begin position="367"/>
        <end position="376"/>
    </location>
</feature>
<dbReference type="GO" id="GO:0004252">
    <property type="term" value="F:serine-type endopeptidase activity"/>
    <property type="evidence" value="ECO:0007669"/>
    <property type="project" value="InterPro"/>
</dbReference>
<dbReference type="Gene3D" id="2.40.10.10">
    <property type="entry name" value="Trypsin-like serine proteases"/>
    <property type="match status" value="1"/>
</dbReference>
<dbReference type="AlphaFoldDB" id="A0A803VG35"/>
<dbReference type="InterPro" id="IPR001254">
    <property type="entry name" value="Trypsin_dom"/>
</dbReference>
<keyword evidence="5" id="KW-1185">Reference proteome</keyword>
<evidence type="ECO:0000313" key="4">
    <source>
        <dbReference type="Ensembl" id="ENSFALP00000021691.1"/>
    </source>
</evidence>
<feature type="region of interest" description="Disordered" evidence="2">
    <location>
        <begin position="160"/>
        <end position="185"/>
    </location>
</feature>
<dbReference type="SMART" id="SM00020">
    <property type="entry name" value="Tryp_SPc"/>
    <property type="match status" value="1"/>
</dbReference>
<feature type="region of interest" description="Disordered" evidence="2">
    <location>
        <begin position="95"/>
        <end position="117"/>
    </location>
</feature>
<keyword evidence="1" id="KW-1015">Disulfide bond</keyword>
<dbReference type="PANTHER" id="PTHR24252">
    <property type="entry name" value="ACROSIN-RELATED"/>
    <property type="match status" value="1"/>
</dbReference>
<evidence type="ECO:0000256" key="1">
    <source>
        <dbReference type="ARBA" id="ARBA00023157"/>
    </source>
</evidence>
<feature type="compositionally biased region" description="Polar residues" evidence="2">
    <location>
        <begin position="166"/>
        <end position="185"/>
    </location>
</feature>
<dbReference type="InterPro" id="IPR043504">
    <property type="entry name" value="Peptidase_S1_PA_chymotrypsin"/>
</dbReference>
<sequence>MAAPAQVQTVHGSTSTGTDSPWQHQDRHRQSMAAPGTGTDSPWQHQHRHRQPMAAPGTGTDSPWQQAQLQTVLGSTRHSYRQCWASTRHSYRQSWAAPGTATDSAGQAPGTATDSPGQHQAQLQTVLGKHQAQLQTVLGSTRHSYRQCWASTRHSYRQSWAAPGTATDSAGQAPGTATDSPGQHQAQLQTVLGKHQAQLQTVLGSTRHSYRQCWASTRHSYRQSWAAPGTATDSAGQAPGTATDSPGQHQAQLQTVLGKHPPGPGQNSGPEQWWGPGSQSLMMVVRQIRESSARLLHPRLRGCEDFSPGDSPLAPRPAPTPLLQPRCAPPACPCTASDSRPAGPASSPASAKPGRMKVREESGSPQAAPAHGHGPAVALEGFPAGITPGVALPAETRPAATPACSLAVEGPGAVGMARPPLPHSSPCLADNTSPKLREAEVKLIDYKICNSDKVYEGYLTPRMMCAGYLQGGKDACQVSWGHARGELPHFGASPVHPPHCCAPPSQGDSGGPLVCEDDGRWYVAGVTSWGTGCGQKNKPGVYTRVTKLLSWIYSKMESEND</sequence>
<proteinExistence type="predicted"/>
<reference evidence="4" key="3">
    <citation type="submission" date="2025-09" db="UniProtKB">
        <authorList>
            <consortium name="Ensembl"/>
        </authorList>
    </citation>
    <scope>IDENTIFICATION</scope>
</reference>
<feature type="compositionally biased region" description="Polar residues" evidence="2">
    <location>
        <begin position="101"/>
        <end position="117"/>
    </location>
</feature>
<feature type="domain" description="Peptidase S1" evidence="3">
    <location>
        <begin position="388"/>
        <end position="557"/>
    </location>
</feature>
<dbReference type="Pfam" id="PF00089">
    <property type="entry name" value="Trypsin"/>
    <property type="match status" value="2"/>
</dbReference>
<evidence type="ECO:0000256" key="2">
    <source>
        <dbReference type="SAM" id="MobiDB-lite"/>
    </source>
</evidence>
<dbReference type="PANTHER" id="PTHR24252:SF7">
    <property type="entry name" value="HYALIN"/>
    <property type="match status" value="1"/>
</dbReference>
<dbReference type="InterPro" id="IPR009003">
    <property type="entry name" value="Peptidase_S1_PA"/>
</dbReference>
<feature type="region of interest" description="Disordered" evidence="2">
    <location>
        <begin position="225"/>
        <end position="277"/>
    </location>
</feature>
<dbReference type="CDD" id="cd00190">
    <property type="entry name" value="Tryp_SPc"/>
    <property type="match status" value="1"/>
</dbReference>
<dbReference type="Ensembl" id="ENSFALT00000026312.1">
    <property type="protein sequence ID" value="ENSFALP00000021691.1"/>
    <property type="gene ID" value="ENSFALG00000005903.2"/>
</dbReference>
<evidence type="ECO:0000313" key="5">
    <source>
        <dbReference type="Proteomes" id="UP000016665"/>
    </source>
</evidence>
<gene>
    <name evidence="4" type="primary">TMPRSS13</name>
</gene>